<dbReference type="GO" id="GO:0016747">
    <property type="term" value="F:acyltransferase activity, transferring groups other than amino-acyl groups"/>
    <property type="evidence" value="ECO:0007669"/>
    <property type="project" value="InterPro"/>
</dbReference>
<keyword evidence="1" id="KW-0812">Transmembrane</keyword>
<evidence type="ECO:0000313" key="3">
    <source>
        <dbReference type="EMBL" id="QWG17821.1"/>
    </source>
</evidence>
<evidence type="ECO:0000313" key="4">
    <source>
        <dbReference type="Proteomes" id="UP000680805"/>
    </source>
</evidence>
<dbReference type="PANTHER" id="PTHR23028:SF134">
    <property type="entry name" value="PUTATIVE (AFU_ORTHOLOGUE AFUA_4G08520)-RELATED"/>
    <property type="match status" value="1"/>
</dbReference>
<dbReference type="PANTHER" id="PTHR23028">
    <property type="entry name" value="ACETYLTRANSFERASE"/>
    <property type="match status" value="1"/>
</dbReference>
<sequence>MLKVDSSKLIELEALRGVAAVMVLLHHFLLVVAPRLHGRNFPDDPIALVRTPLFALVNGTAAVAIFFVLSGFVLTFRAMEKRDWSQLVVGVFKRWPRLVPLAAAVNVLSAMFLMLGLYQDRTWFGASAFRPDTFVLGSALAEGVFWTFFDGSASFNGALWTMHYELFGNFAAYATALVLMFQKSLFRAMAIGATVVLLTATMTGKGGFYYAMPVAGVLIARIYVERNAIASALNFMHPRRVPIALGTAGLAVVLCGYDGYSKPVGFYAFMKRFEWSDTEPLVHGVAAAAILLLVLFCDPLRRSLAGPTAALVGRLSFPIYLVHLPILLGLVSPTHSYLAARFGDTVAAPAAFVVLIALTLAAAYPLARLDEWWVRKLRDMARPAVARLQRAGWWRQ</sequence>
<organism evidence="3 4">
    <name type="scientific">Bradyrhizobium sediminis</name>
    <dbReference type="NCBI Taxonomy" id="2840469"/>
    <lineage>
        <taxon>Bacteria</taxon>
        <taxon>Pseudomonadati</taxon>
        <taxon>Pseudomonadota</taxon>
        <taxon>Alphaproteobacteria</taxon>
        <taxon>Hyphomicrobiales</taxon>
        <taxon>Nitrobacteraceae</taxon>
        <taxon>Bradyrhizobium</taxon>
    </lineage>
</organism>
<dbReference type="AlphaFoldDB" id="A0A975RSK1"/>
<name>A0A975RSK1_9BRAD</name>
<dbReference type="KEGG" id="bsei:KMZ68_23165"/>
<feature type="transmembrane region" description="Helical" evidence="1">
    <location>
        <begin position="12"/>
        <end position="33"/>
    </location>
</feature>
<feature type="transmembrane region" description="Helical" evidence="1">
    <location>
        <begin position="241"/>
        <end position="260"/>
    </location>
</feature>
<feature type="transmembrane region" description="Helical" evidence="1">
    <location>
        <begin position="280"/>
        <end position="297"/>
    </location>
</feature>
<feature type="transmembrane region" description="Helical" evidence="1">
    <location>
        <begin position="346"/>
        <end position="367"/>
    </location>
</feature>
<evidence type="ECO:0000256" key="1">
    <source>
        <dbReference type="SAM" id="Phobius"/>
    </source>
</evidence>
<feature type="transmembrane region" description="Helical" evidence="1">
    <location>
        <begin position="208"/>
        <end position="229"/>
    </location>
</feature>
<feature type="transmembrane region" description="Helical" evidence="1">
    <location>
        <begin position="98"/>
        <end position="118"/>
    </location>
</feature>
<dbReference type="InterPro" id="IPR002656">
    <property type="entry name" value="Acyl_transf_3_dom"/>
</dbReference>
<keyword evidence="3" id="KW-0808">Transferase</keyword>
<feature type="transmembrane region" description="Helical" evidence="1">
    <location>
        <begin position="317"/>
        <end position="340"/>
    </location>
</feature>
<feature type="domain" description="Acyltransferase 3" evidence="2">
    <location>
        <begin position="11"/>
        <end position="367"/>
    </location>
</feature>
<evidence type="ECO:0000259" key="2">
    <source>
        <dbReference type="Pfam" id="PF01757"/>
    </source>
</evidence>
<dbReference type="Pfam" id="PF01757">
    <property type="entry name" value="Acyl_transf_3"/>
    <property type="match status" value="1"/>
</dbReference>
<reference evidence="3" key="1">
    <citation type="submission" date="2021-06" db="EMBL/GenBank/DDBJ databases">
        <title>Bradyrhizobium sp. S2-11-2 Genome sequencing.</title>
        <authorList>
            <person name="Jin L."/>
        </authorList>
    </citation>
    <scope>NUCLEOTIDE SEQUENCE</scope>
    <source>
        <strain evidence="3">S2-11-2</strain>
    </source>
</reference>
<feature type="transmembrane region" description="Helical" evidence="1">
    <location>
        <begin position="185"/>
        <end position="202"/>
    </location>
</feature>
<keyword evidence="3" id="KW-0012">Acyltransferase</keyword>
<feature type="transmembrane region" description="Helical" evidence="1">
    <location>
        <begin position="158"/>
        <end position="178"/>
    </location>
</feature>
<dbReference type="InterPro" id="IPR050879">
    <property type="entry name" value="Acyltransferase_3"/>
</dbReference>
<protein>
    <submittedName>
        <fullName evidence="3">Acyltransferase</fullName>
    </submittedName>
</protein>
<feature type="transmembrane region" description="Helical" evidence="1">
    <location>
        <begin position="53"/>
        <end position="77"/>
    </location>
</feature>
<keyword evidence="1" id="KW-1133">Transmembrane helix</keyword>
<dbReference type="Proteomes" id="UP000680805">
    <property type="component" value="Chromosome"/>
</dbReference>
<proteinExistence type="predicted"/>
<dbReference type="EMBL" id="CP076135">
    <property type="protein sequence ID" value="QWG17821.1"/>
    <property type="molecule type" value="Genomic_DNA"/>
</dbReference>
<dbReference type="RefSeq" id="WP_215613445.1">
    <property type="nucleotide sequence ID" value="NZ_CP076135.1"/>
</dbReference>
<accession>A0A975RSK1</accession>
<gene>
    <name evidence="3" type="ORF">KMZ68_23165</name>
</gene>
<keyword evidence="1" id="KW-0472">Membrane</keyword>